<dbReference type="Proteomes" id="UP001652661">
    <property type="component" value="Chromosome 3R"/>
</dbReference>
<dbReference type="InterPro" id="IPR036388">
    <property type="entry name" value="WH-like_DNA-bd_sf"/>
</dbReference>
<dbReference type="Gene3D" id="1.10.10.10">
    <property type="entry name" value="Winged helix-like DNA-binding domain superfamily/Winged helix DNA-binding domain"/>
    <property type="match status" value="1"/>
</dbReference>
<comment type="function">
    <text evidence="8">Probable transcription factor with a role in the retinal determination (RD) network. Regulates ato expression and is required for normal R8 induction and differentiation. Danr appears to repress Dan expression, but Dan is required for Danr expression anterior to the morphogenetic furrow (MF). Dan and Danr lie downstream of so and require dac function for highest levels of expression. Contributes to differentiation of antenna-specific characteristics; effector gene that acts downstream of homothorax (hth), Distal-less (Dll), cut (ct) and spineless (ss) genes to control differentiation of distal antennal structures.</text>
</comment>
<keyword evidence="6" id="KW-0804">Transcription</keyword>
<keyword evidence="2" id="KW-0217">Developmental protein</keyword>
<proteinExistence type="predicted"/>
<dbReference type="GO" id="GO:0003677">
    <property type="term" value="F:DNA binding"/>
    <property type="evidence" value="ECO:0007669"/>
    <property type="project" value="UniProtKB-UniRule"/>
</dbReference>
<feature type="compositionally biased region" description="Polar residues" evidence="10">
    <location>
        <begin position="417"/>
        <end position="437"/>
    </location>
</feature>
<evidence type="ECO:0000256" key="4">
    <source>
        <dbReference type="ARBA" id="ARBA00023015"/>
    </source>
</evidence>
<evidence type="ECO:0000256" key="6">
    <source>
        <dbReference type="ARBA" id="ARBA00023163"/>
    </source>
</evidence>
<keyword evidence="12" id="KW-1185">Reference proteome</keyword>
<feature type="DNA-binding region" description="H-T-H motif" evidence="9">
    <location>
        <begin position="42"/>
        <end position="62"/>
    </location>
</feature>
<evidence type="ECO:0000256" key="10">
    <source>
        <dbReference type="SAM" id="MobiDB-lite"/>
    </source>
</evidence>
<evidence type="ECO:0000256" key="5">
    <source>
        <dbReference type="ARBA" id="ARBA00023125"/>
    </source>
</evidence>
<accession>A0A6P4HXD5</accession>
<dbReference type="PANTHER" id="PTHR33215">
    <property type="entry name" value="PROTEIN DISTAL ANTENNA"/>
    <property type="match status" value="1"/>
</dbReference>
<dbReference type="FunFam" id="1.10.10.10:FF:000293">
    <property type="entry name" value="Tigger transposable element-derived protein 5"/>
    <property type="match status" value="1"/>
</dbReference>
<dbReference type="AlphaFoldDB" id="A0A6P4HXD5"/>
<feature type="region of interest" description="Disordered" evidence="10">
    <location>
        <begin position="229"/>
        <end position="249"/>
    </location>
</feature>
<evidence type="ECO:0000256" key="9">
    <source>
        <dbReference type="PROSITE-ProRule" id="PRU00320"/>
    </source>
</evidence>
<reference evidence="13" key="1">
    <citation type="submission" date="2025-08" db="UniProtKB">
        <authorList>
            <consortium name="RefSeq"/>
        </authorList>
    </citation>
    <scope>IDENTIFICATION</scope>
    <source>
        <strain evidence="13">14028-0561.14</strain>
        <tissue evidence="13">Whole fly</tissue>
    </source>
</reference>
<dbReference type="PROSITE" id="PS50960">
    <property type="entry name" value="HTH_PSQ"/>
    <property type="match status" value="1"/>
</dbReference>
<gene>
    <name evidence="13" type="primary">danr</name>
</gene>
<dbReference type="GO" id="GO:0048749">
    <property type="term" value="P:compound eye development"/>
    <property type="evidence" value="ECO:0007669"/>
    <property type="project" value="UniProtKB-ARBA"/>
</dbReference>
<keyword evidence="4" id="KW-0805">Transcription regulation</keyword>
<dbReference type="Pfam" id="PF04218">
    <property type="entry name" value="CENP-B_N"/>
    <property type="match status" value="1"/>
</dbReference>
<feature type="domain" description="HTH psq-type" evidence="11">
    <location>
        <begin position="15"/>
        <end position="66"/>
    </location>
</feature>
<dbReference type="GO" id="GO:0005634">
    <property type="term" value="C:nucleus"/>
    <property type="evidence" value="ECO:0007669"/>
    <property type="project" value="UniProtKB-SubCell"/>
</dbReference>
<dbReference type="GO" id="GO:0007469">
    <property type="term" value="P:antennal development"/>
    <property type="evidence" value="ECO:0007669"/>
    <property type="project" value="UniProtKB-ARBA"/>
</dbReference>
<evidence type="ECO:0000256" key="2">
    <source>
        <dbReference type="ARBA" id="ARBA00022473"/>
    </source>
</evidence>
<evidence type="ECO:0000256" key="8">
    <source>
        <dbReference type="ARBA" id="ARBA00053122"/>
    </source>
</evidence>
<dbReference type="OrthoDB" id="6624814at2759"/>
<organism evidence="12 13">
    <name type="scientific">Drosophila kikkawai</name>
    <name type="common">Fruit fly</name>
    <dbReference type="NCBI Taxonomy" id="30033"/>
    <lineage>
        <taxon>Eukaryota</taxon>
        <taxon>Metazoa</taxon>
        <taxon>Ecdysozoa</taxon>
        <taxon>Arthropoda</taxon>
        <taxon>Hexapoda</taxon>
        <taxon>Insecta</taxon>
        <taxon>Pterygota</taxon>
        <taxon>Neoptera</taxon>
        <taxon>Endopterygota</taxon>
        <taxon>Diptera</taxon>
        <taxon>Brachycera</taxon>
        <taxon>Muscomorpha</taxon>
        <taxon>Ephydroidea</taxon>
        <taxon>Drosophilidae</taxon>
        <taxon>Drosophila</taxon>
        <taxon>Sophophora</taxon>
    </lineage>
</organism>
<feature type="region of interest" description="Disordered" evidence="10">
    <location>
        <begin position="179"/>
        <end position="202"/>
    </location>
</feature>
<sequence>MDISAYQHMNIRMSTRGKRPLRNLTPNDKVRAIQRIHNGETKASVSRDIGVPESTLRGWCKNEQKLRFMCRQLGPDHLGLVDTPPEKRAKFELQLQLPPKFVGLPQNYEELGFGSLPYAAGDYPGQSESLLEKLSLVEFVKKNGLHPEMMQQNGVGVMDYSNNMLHQLNLLALLNSKLAPPPQAPPQEPVSSVETHAPKSEEENKVLALASEDYAKNGQPLLSVKNWAKDPAKRASQPEQVNDKNNNALDANSQGVLQTEQAKTPMFPDTTTTVPVPTLLPAPFPTPADLAPVIAPPPPPPMGAAIGSTSGSSTTPPEADNQGAALLDWCKLFNASLNFLAFAAAAASMQPGGGGGVHPIYNPHAAATASSSEPDLETYPFNEALMKRLSPLAHSEASNESYCDSEPEDLSVRSCASKASSRSHTPDKSSGSSDAEQ</sequence>
<dbReference type="InterPro" id="IPR051839">
    <property type="entry name" value="RD_transcriptional_regulator"/>
</dbReference>
<feature type="compositionally biased region" description="Pro residues" evidence="10">
    <location>
        <begin position="179"/>
        <end position="188"/>
    </location>
</feature>
<evidence type="ECO:0000256" key="7">
    <source>
        <dbReference type="ARBA" id="ARBA00023242"/>
    </source>
</evidence>
<protein>
    <submittedName>
        <fullName evidence="13">Protein distal antenna-related</fullName>
    </submittedName>
</protein>
<evidence type="ECO:0000259" key="11">
    <source>
        <dbReference type="PROSITE" id="PS50960"/>
    </source>
</evidence>
<dbReference type="PANTHER" id="PTHR33215:SF13">
    <property type="entry name" value="PROTEIN DISTAL ANTENNA"/>
    <property type="match status" value="1"/>
</dbReference>
<dbReference type="InterPro" id="IPR009057">
    <property type="entry name" value="Homeodomain-like_sf"/>
</dbReference>
<dbReference type="InterPro" id="IPR007889">
    <property type="entry name" value="HTH_Psq"/>
</dbReference>
<keyword evidence="3" id="KW-0597">Phosphoprotein</keyword>
<evidence type="ECO:0000313" key="12">
    <source>
        <dbReference type="Proteomes" id="UP001652661"/>
    </source>
</evidence>
<dbReference type="GO" id="GO:0007379">
    <property type="term" value="P:segment specification"/>
    <property type="evidence" value="ECO:0007669"/>
    <property type="project" value="UniProtKB-ARBA"/>
</dbReference>
<dbReference type="GO" id="GO:0021556">
    <property type="term" value="P:central nervous system formation"/>
    <property type="evidence" value="ECO:0007669"/>
    <property type="project" value="UniProtKB-ARBA"/>
</dbReference>
<comment type="subcellular location">
    <subcellularLocation>
        <location evidence="1 9">Nucleus</location>
    </subcellularLocation>
</comment>
<feature type="region of interest" description="Disordered" evidence="10">
    <location>
        <begin position="413"/>
        <end position="437"/>
    </location>
</feature>
<evidence type="ECO:0000313" key="13">
    <source>
        <dbReference type="RefSeq" id="XP_017020365.1"/>
    </source>
</evidence>
<evidence type="ECO:0000256" key="1">
    <source>
        <dbReference type="ARBA" id="ARBA00004123"/>
    </source>
</evidence>
<dbReference type="GO" id="GO:0003700">
    <property type="term" value="F:DNA-binding transcription factor activity"/>
    <property type="evidence" value="ECO:0007669"/>
    <property type="project" value="UniProtKB-ARBA"/>
</dbReference>
<dbReference type="RefSeq" id="XP_017020365.1">
    <property type="nucleotide sequence ID" value="XM_017164876.3"/>
</dbReference>
<dbReference type="SUPFAM" id="SSF46689">
    <property type="entry name" value="Homeodomain-like"/>
    <property type="match status" value="1"/>
</dbReference>
<feature type="compositionally biased region" description="Polar residues" evidence="10">
    <location>
        <begin position="237"/>
        <end position="249"/>
    </location>
</feature>
<dbReference type="OMA" id="KNWAKDP"/>
<name>A0A6P4HXD5_DROKI</name>
<keyword evidence="5 9" id="KW-0238">DNA-binding</keyword>
<evidence type="ECO:0000256" key="3">
    <source>
        <dbReference type="ARBA" id="ARBA00022553"/>
    </source>
</evidence>
<keyword evidence="7 9" id="KW-0539">Nucleus</keyword>